<feature type="region of interest" description="Disordered" evidence="1">
    <location>
        <begin position="60"/>
        <end position="92"/>
    </location>
</feature>
<name>A0ABD3A3D4_9GENT</name>
<reference evidence="3 4" key="1">
    <citation type="submission" date="2024-11" db="EMBL/GenBank/DDBJ databases">
        <title>A near-complete genome assembly of Cinchona calisaya.</title>
        <authorList>
            <person name="Lian D.C."/>
            <person name="Zhao X.W."/>
            <person name="Wei L."/>
        </authorList>
    </citation>
    <scope>NUCLEOTIDE SEQUENCE [LARGE SCALE GENOMIC DNA]</scope>
    <source>
        <tissue evidence="3">Nenye</tissue>
    </source>
</reference>
<evidence type="ECO:0000256" key="1">
    <source>
        <dbReference type="SAM" id="MobiDB-lite"/>
    </source>
</evidence>
<feature type="chain" id="PRO_5044829739" evidence="2">
    <location>
        <begin position="31"/>
        <end position="92"/>
    </location>
</feature>
<evidence type="ECO:0000256" key="2">
    <source>
        <dbReference type="SAM" id="SignalP"/>
    </source>
</evidence>
<gene>
    <name evidence="3" type="ORF">ACH5RR_013442</name>
</gene>
<dbReference type="EMBL" id="JBJUIK010000006">
    <property type="protein sequence ID" value="KAL3525070.1"/>
    <property type="molecule type" value="Genomic_DNA"/>
</dbReference>
<accession>A0ABD3A3D4</accession>
<dbReference type="Proteomes" id="UP001630127">
    <property type="component" value="Unassembled WGS sequence"/>
</dbReference>
<comment type="caution">
    <text evidence="3">The sequence shown here is derived from an EMBL/GenBank/DDBJ whole genome shotgun (WGS) entry which is preliminary data.</text>
</comment>
<evidence type="ECO:0000313" key="3">
    <source>
        <dbReference type="EMBL" id="KAL3525070.1"/>
    </source>
</evidence>
<keyword evidence="4" id="KW-1185">Reference proteome</keyword>
<feature type="signal peptide" evidence="2">
    <location>
        <begin position="1"/>
        <end position="30"/>
    </location>
</feature>
<organism evidence="3 4">
    <name type="scientific">Cinchona calisaya</name>
    <dbReference type="NCBI Taxonomy" id="153742"/>
    <lineage>
        <taxon>Eukaryota</taxon>
        <taxon>Viridiplantae</taxon>
        <taxon>Streptophyta</taxon>
        <taxon>Embryophyta</taxon>
        <taxon>Tracheophyta</taxon>
        <taxon>Spermatophyta</taxon>
        <taxon>Magnoliopsida</taxon>
        <taxon>eudicotyledons</taxon>
        <taxon>Gunneridae</taxon>
        <taxon>Pentapetalae</taxon>
        <taxon>asterids</taxon>
        <taxon>lamiids</taxon>
        <taxon>Gentianales</taxon>
        <taxon>Rubiaceae</taxon>
        <taxon>Cinchonoideae</taxon>
        <taxon>Cinchoneae</taxon>
        <taxon>Cinchona</taxon>
    </lineage>
</organism>
<protein>
    <submittedName>
        <fullName evidence="3">Uncharacterized protein</fullName>
    </submittedName>
</protein>
<feature type="compositionally biased region" description="Gly residues" evidence="1">
    <location>
        <begin position="64"/>
        <end position="83"/>
    </location>
</feature>
<dbReference type="AlphaFoldDB" id="A0ABD3A3D4"/>
<sequence>MGWQKNRRELERLHWWVWLITCTSVTPTRCYSCGGIAGDGCIGVGTGVANWEMGVRRMKRGMGMERGGTRGGRGTSKGGGSGIVGKERLGKR</sequence>
<proteinExistence type="predicted"/>
<keyword evidence="2" id="KW-0732">Signal</keyword>
<evidence type="ECO:0000313" key="4">
    <source>
        <dbReference type="Proteomes" id="UP001630127"/>
    </source>
</evidence>